<dbReference type="InterPro" id="IPR000504">
    <property type="entry name" value="RRM_dom"/>
</dbReference>
<sequence length="190" mass="21623">MVTPDALFTLFGVYGDVLRVKILYNKKDSALIQMAESHQAHLAMMHMDKLRVFGKQMRVMISKHQAVQLPKEGQPDAGLTKDYTASPLHRFKKPGSKNFQNIYPPSPTLHLSNIPASVTEDELKEAFTEKGFTVKGFKFFPKDRKMALLQLDSIEEAITALIQMHNHQLSEQSHLRVSFSKSNIQDIRDN</sequence>
<dbReference type="SMART" id="SM00360">
    <property type="entry name" value="RRM"/>
    <property type="match status" value="2"/>
</dbReference>
<dbReference type="PROSITE" id="PS50102">
    <property type="entry name" value="RRM"/>
    <property type="match status" value="2"/>
</dbReference>
<dbReference type="PaxDb" id="121845-A0A3Q0JBF5"/>
<dbReference type="AlphaFoldDB" id="A0A3Q0JBF5"/>
<dbReference type="KEGG" id="dci:103518071"/>
<dbReference type="GO" id="GO:0005634">
    <property type="term" value="C:nucleus"/>
    <property type="evidence" value="ECO:0007669"/>
    <property type="project" value="InterPro"/>
</dbReference>
<dbReference type="FunFam" id="3.30.70.330:FF:000341">
    <property type="entry name" value="Hephaestus, isoform C"/>
    <property type="match status" value="1"/>
</dbReference>
<evidence type="ECO:0000256" key="2">
    <source>
        <dbReference type="PROSITE-ProRule" id="PRU00176"/>
    </source>
</evidence>
<dbReference type="RefSeq" id="XP_026685766.1">
    <property type="nucleotide sequence ID" value="XM_026829965.1"/>
</dbReference>
<dbReference type="GeneID" id="103518071"/>
<dbReference type="Pfam" id="PF22976">
    <property type="entry name" value="RRM_10"/>
    <property type="match status" value="1"/>
</dbReference>
<accession>A0A3Q0JBF5</accession>
<evidence type="ECO:0000313" key="5">
    <source>
        <dbReference type="RefSeq" id="XP_026685766.1"/>
    </source>
</evidence>
<dbReference type="SUPFAM" id="SSF54928">
    <property type="entry name" value="RNA-binding domain, RBD"/>
    <property type="match status" value="2"/>
</dbReference>
<dbReference type="Pfam" id="PF13893">
    <property type="entry name" value="RRM_5"/>
    <property type="match status" value="1"/>
</dbReference>
<keyword evidence="4" id="KW-1185">Reference proteome</keyword>
<protein>
    <submittedName>
        <fullName evidence="5">Polypyrimidine tract-binding protein 3</fullName>
    </submittedName>
</protein>
<dbReference type="CTD" id="9843"/>
<evidence type="ECO:0000259" key="3">
    <source>
        <dbReference type="PROSITE" id="PS50102"/>
    </source>
</evidence>
<organism evidence="4 5">
    <name type="scientific">Diaphorina citri</name>
    <name type="common">Asian citrus psyllid</name>
    <dbReference type="NCBI Taxonomy" id="121845"/>
    <lineage>
        <taxon>Eukaryota</taxon>
        <taxon>Metazoa</taxon>
        <taxon>Ecdysozoa</taxon>
        <taxon>Arthropoda</taxon>
        <taxon>Hexapoda</taxon>
        <taxon>Insecta</taxon>
        <taxon>Pterygota</taxon>
        <taxon>Neoptera</taxon>
        <taxon>Paraneoptera</taxon>
        <taxon>Hemiptera</taxon>
        <taxon>Sternorrhyncha</taxon>
        <taxon>Psylloidea</taxon>
        <taxon>Psyllidae</taxon>
        <taxon>Diaphorininae</taxon>
        <taxon>Diaphorina</taxon>
    </lineage>
</organism>
<dbReference type="InterPro" id="IPR035979">
    <property type="entry name" value="RBD_domain_sf"/>
</dbReference>
<dbReference type="InterPro" id="IPR012677">
    <property type="entry name" value="Nucleotide-bd_a/b_plait_sf"/>
</dbReference>
<dbReference type="CDD" id="cd12423">
    <property type="entry name" value="RRM3_PTBP1_like"/>
    <property type="match status" value="1"/>
</dbReference>
<dbReference type="STRING" id="121845.A0A3Q0JBF5"/>
<evidence type="ECO:0000256" key="1">
    <source>
        <dbReference type="ARBA" id="ARBA00022884"/>
    </source>
</evidence>
<name>A0A3Q0JBF5_DIACI</name>
<evidence type="ECO:0000313" key="4">
    <source>
        <dbReference type="Proteomes" id="UP000079169"/>
    </source>
</evidence>
<dbReference type="GO" id="GO:0006397">
    <property type="term" value="P:mRNA processing"/>
    <property type="evidence" value="ECO:0007669"/>
    <property type="project" value="InterPro"/>
</dbReference>
<dbReference type="Proteomes" id="UP000079169">
    <property type="component" value="Unplaced"/>
</dbReference>
<dbReference type="PANTHER" id="PTHR15592">
    <property type="entry name" value="MATRIN 3/NUCLEAR PROTEIN 220-RELATED"/>
    <property type="match status" value="1"/>
</dbReference>
<dbReference type="FunFam" id="3.30.70.330:FF:000036">
    <property type="entry name" value="polypyrimidine tract-binding protein 1 isoform X2"/>
    <property type="match status" value="1"/>
</dbReference>
<feature type="domain" description="RRM" evidence="3">
    <location>
        <begin position="107"/>
        <end position="182"/>
    </location>
</feature>
<reference evidence="5" key="1">
    <citation type="submission" date="2025-08" db="UniProtKB">
        <authorList>
            <consortium name="RefSeq"/>
        </authorList>
    </citation>
    <scope>IDENTIFICATION</scope>
</reference>
<gene>
    <name evidence="5" type="primary">LOC103518071</name>
</gene>
<dbReference type="InterPro" id="IPR006536">
    <property type="entry name" value="HnRNP-L/PTB"/>
</dbReference>
<dbReference type="InterPro" id="IPR055204">
    <property type="entry name" value="HNRNPL_RRM"/>
</dbReference>
<dbReference type="NCBIfam" id="TIGR01649">
    <property type="entry name" value="hnRNP-L_PTB"/>
    <property type="match status" value="1"/>
</dbReference>
<feature type="domain" description="RRM" evidence="3">
    <location>
        <begin position="1"/>
        <end position="64"/>
    </location>
</feature>
<dbReference type="GO" id="GO:0003723">
    <property type="term" value="F:RNA binding"/>
    <property type="evidence" value="ECO:0007669"/>
    <property type="project" value="UniProtKB-UniRule"/>
</dbReference>
<proteinExistence type="predicted"/>
<dbReference type="Gene3D" id="3.30.70.330">
    <property type="match status" value="2"/>
</dbReference>
<dbReference type="CDD" id="cd12425">
    <property type="entry name" value="RRM4_PTBP1_like"/>
    <property type="match status" value="1"/>
</dbReference>
<keyword evidence="1 2" id="KW-0694">RNA-binding</keyword>